<proteinExistence type="evidence at transcript level"/>
<protein>
    <submittedName>
        <fullName evidence="1">Predicted protein</fullName>
    </submittedName>
</protein>
<accession>F2DZV0</accession>
<name>F2DZV0_HORVV</name>
<reference evidence="1" key="1">
    <citation type="journal article" date="2011" name="Plant Physiol.">
        <title>Comprehensive sequence analysis of 24,783 barley full-length cDNAs derived from 12 clone libraries.</title>
        <authorList>
            <person name="Matsumoto T."/>
            <person name="Tanaka T."/>
            <person name="Sakai H."/>
            <person name="Amano N."/>
            <person name="Kanamori H."/>
            <person name="Kurita K."/>
            <person name="Kikuta A."/>
            <person name="Kamiya K."/>
            <person name="Yamamoto M."/>
            <person name="Ikawa H."/>
            <person name="Fujii N."/>
            <person name="Hori K."/>
            <person name="Itoh T."/>
            <person name="Sato K."/>
        </authorList>
    </citation>
    <scope>NUCLEOTIDE SEQUENCE</scope>
</reference>
<dbReference type="EMBL" id="AK369421">
    <property type="protein sequence ID" value="BAK00622.1"/>
    <property type="molecule type" value="mRNA"/>
</dbReference>
<organism evidence="1">
    <name type="scientific">Hordeum vulgare subsp. vulgare</name>
    <name type="common">Domesticated barley</name>
    <dbReference type="NCBI Taxonomy" id="112509"/>
    <lineage>
        <taxon>Eukaryota</taxon>
        <taxon>Viridiplantae</taxon>
        <taxon>Streptophyta</taxon>
        <taxon>Embryophyta</taxon>
        <taxon>Tracheophyta</taxon>
        <taxon>Spermatophyta</taxon>
        <taxon>Magnoliopsida</taxon>
        <taxon>Liliopsida</taxon>
        <taxon>Poales</taxon>
        <taxon>Poaceae</taxon>
        <taxon>BOP clade</taxon>
        <taxon>Pooideae</taxon>
        <taxon>Triticodae</taxon>
        <taxon>Triticeae</taxon>
        <taxon>Hordeinae</taxon>
        <taxon>Hordeum</taxon>
    </lineage>
</organism>
<dbReference type="AlphaFoldDB" id="F2DZV0"/>
<evidence type="ECO:0000313" key="1">
    <source>
        <dbReference type="EMBL" id="BAK00622.1"/>
    </source>
</evidence>
<sequence length="106" mass="10814">MSFSNMALRSMCKGAKNLSSVLKASNGSSSVNSFGGSPSLKTNAFAFGFSTSSSSLTAFETISSNSGSSPIRKVNSDGIPLNSNKTATAFGLLTLLGLLFSDDDGN</sequence>